<organism evidence="2 3">
    <name type="scientific">Hazenella coriacea</name>
    <dbReference type="NCBI Taxonomy" id="1179467"/>
    <lineage>
        <taxon>Bacteria</taxon>
        <taxon>Bacillati</taxon>
        <taxon>Bacillota</taxon>
        <taxon>Bacilli</taxon>
        <taxon>Bacillales</taxon>
        <taxon>Thermoactinomycetaceae</taxon>
        <taxon>Hazenella</taxon>
    </lineage>
</organism>
<dbReference type="EMBL" id="SMAG01000001">
    <property type="protein sequence ID" value="TCS96799.1"/>
    <property type="molecule type" value="Genomic_DNA"/>
</dbReference>
<dbReference type="PANTHER" id="PTHR43143">
    <property type="entry name" value="METALLOPHOSPHOESTERASE, CALCINEURIN SUPERFAMILY"/>
    <property type="match status" value="1"/>
</dbReference>
<sequence>MATLLPRTFRLHEISLNLLNQKVKEKKNKGTYNFVFMGDSRFAQKGHPINDRIFAAVLKKAATMKPLFILHGGDLVFTGATADLMKAKDFLYNFMKKNEIPIFIVPGNHERNGTTGSLDNYIKLIAPEHYKVNVPNLRVIGINNIGPVGKLSNKDYTSVYGFGGKHGTAELNRIKADLKNAPSNVVLLMHVPPQKGEFVKKHPNKSKTQEQPDLFFKGLTPFCDLVKGNNKIKKVLVSHIHADNVVDRICGAQFILAGKAGAEGLQPGSFYWFHVANKKIGPPMKVKAPIVK</sequence>
<protein>
    <submittedName>
        <fullName evidence="2">Calcineurin-like phosphoesterase family protein</fullName>
    </submittedName>
</protein>
<dbReference type="InterPro" id="IPR004843">
    <property type="entry name" value="Calcineurin-like_PHP"/>
</dbReference>
<comment type="caution">
    <text evidence="2">The sequence shown here is derived from an EMBL/GenBank/DDBJ whole genome shotgun (WGS) entry which is preliminary data.</text>
</comment>
<dbReference type="AlphaFoldDB" id="A0A4R3LAM6"/>
<reference evidence="2 3" key="1">
    <citation type="submission" date="2019-03" db="EMBL/GenBank/DDBJ databases">
        <title>Genomic Encyclopedia of Type Strains, Phase IV (KMG-IV): sequencing the most valuable type-strain genomes for metagenomic binning, comparative biology and taxonomic classification.</title>
        <authorList>
            <person name="Goeker M."/>
        </authorList>
    </citation>
    <scope>NUCLEOTIDE SEQUENCE [LARGE SCALE GENOMIC DNA]</scope>
    <source>
        <strain evidence="2 3">DSM 45707</strain>
    </source>
</reference>
<evidence type="ECO:0000259" key="1">
    <source>
        <dbReference type="Pfam" id="PF00149"/>
    </source>
</evidence>
<gene>
    <name evidence="2" type="ORF">EDD58_101441</name>
</gene>
<keyword evidence="3" id="KW-1185">Reference proteome</keyword>
<dbReference type="PANTHER" id="PTHR43143:SF1">
    <property type="entry name" value="SERINE_THREONINE-PROTEIN PHOSPHATASE CPPED1"/>
    <property type="match status" value="1"/>
</dbReference>
<dbReference type="RefSeq" id="WP_131923181.1">
    <property type="nucleotide sequence ID" value="NZ_SMAG01000001.1"/>
</dbReference>
<feature type="domain" description="Calcineurin-like phosphoesterase" evidence="1">
    <location>
        <begin position="48"/>
        <end position="242"/>
    </location>
</feature>
<dbReference type="GO" id="GO:0016787">
    <property type="term" value="F:hydrolase activity"/>
    <property type="evidence" value="ECO:0007669"/>
    <property type="project" value="InterPro"/>
</dbReference>
<dbReference type="Proteomes" id="UP000294937">
    <property type="component" value="Unassembled WGS sequence"/>
</dbReference>
<name>A0A4R3LAM6_9BACL</name>
<evidence type="ECO:0000313" key="2">
    <source>
        <dbReference type="EMBL" id="TCS96799.1"/>
    </source>
</evidence>
<evidence type="ECO:0000313" key="3">
    <source>
        <dbReference type="Proteomes" id="UP000294937"/>
    </source>
</evidence>
<dbReference type="Pfam" id="PF00149">
    <property type="entry name" value="Metallophos"/>
    <property type="match status" value="1"/>
</dbReference>
<dbReference type="OrthoDB" id="9809781at2"/>
<proteinExistence type="predicted"/>
<dbReference type="InterPro" id="IPR029052">
    <property type="entry name" value="Metallo-depent_PP-like"/>
</dbReference>
<dbReference type="SUPFAM" id="SSF56300">
    <property type="entry name" value="Metallo-dependent phosphatases"/>
    <property type="match status" value="1"/>
</dbReference>
<dbReference type="Gene3D" id="3.60.21.10">
    <property type="match status" value="1"/>
</dbReference>
<dbReference type="InterPro" id="IPR051918">
    <property type="entry name" value="STPP_CPPED1"/>
</dbReference>
<accession>A0A4R3LAM6</accession>